<dbReference type="EMBL" id="ML977340">
    <property type="protein sequence ID" value="KAF2109936.1"/>
    <property type="molecule type" value="Genomic_DNA"/>
</dbReference>
<evidence type="ECO:0000313" key="3">
    <source>
        <dbReference type="Proteomes" id="UP000799770"/>
    </source>
</evidence>
<name>A0A6A5YS83_9PLEO</name>
<dbReference type="InterPro" id="IPR004360">
    <property type="entry name" value="Glyas_Fos-R_dOase_dom"/>
</dbReference>
<dbReference type="InterPro" id="IPR029068">
    <property type="entry name" value="Glyas_Bleomycin-R_OHBP_Dase"/>
</dbReference>
<dbReference type="Pfam" id="PF00903">
    <property type="entry name" value="Glyoxalase"/>
    <property type="match status" value="1"/>
</dbReference>
<keyword evidence="3" id="KW-1185">Reference proteome</keyword>
<evidence type="ECO:0000313" key="2">
    <source>
        <dbReference type="EMBL" id="KAF2109936.1"/>
    </source>
</evidence>
<accession>A0A6A5YS83</accession>
<keyword evidence="2" id="KW-0560">Oxidoreductase</keyword>
<dbReference type="PANTHER" id="PTHR35006">
    <property type="entry name" value="GLYOXALASE FAMILY PROTEIN (AFU_ORTHOLOGUE AFUA_5G14830)"/>
    <property type="match status" value="1"/>
</dbReference>
<reference evidence="2" key="1">
    <citation type="journal article" date="2020" name="Stud. Mycol.">
        <title>101 Dothideomycetes genomes: a test case for predicting lifestyles and emergence of pathogens.</title>
        <authorList>
            <person name="Haridas S."/>
            <person name="Albert R."/>
            <person name="Binder M."/>
            <person name="Bloem J."/>
            <person name="Labutti K."/>
            <person name="Salamov A."/>
            <person name="Andreopoulos B."/>
            <person name="Baker S."/>
            <person name="Barry K."/>
            <person name="Bills G."/>
            <person name="Bluhm B."/>
            <person name="Cannon C."/>
            <person name="Castanera R."/>
            <person name="Culley D."/>
            <person name="Daum C."/>
            <person name="Ezra D."/>
            <person name="Gonzalez J."/>
            <person name="Henrissat B."/>
            <person name="Kuo A."/>
            <person name="Liang C."/>
            <person name="Lipzen A."/>
            <person name="Lutzoni F."/>
            <person name="Magnuson J."/>
            <person name="Mondo S."/>
            <person name="Nolan M."/>
            <person name="Ohm R."/>
            <person name="Pangilinan J."/>
            <person name="Park H.-J."/>
            <person name="Ramirez L."/>
            <person name="Alfaro M."/>
            <person name="Sun H."/>
            <person name="Tritt A."/>
            <person name="Yoshinaga Y."/>
            <person name="Zwiers L.-H."/>
            <person name="Turgeon B."/>
            <person name="Goodwin S."/>
            <person name="Spatafora J."/>
            <person name="Crous P."/>
            <person name="Grigoriev I."/>
        </authorList>
    </citation>
    <scope>NUCLEOTIDE SEQUENCE</scope>
    <source>
        <strain evidence="2">CBS 627.86</strain>
    </source>
</reference>
<dbReference type="Gene3D" id="3.10.180.10">
    <property type="entry name" value="2,3-Dihydroxybiphenyl 1,2-Dioxygenase, domain 1"/>
    <property type="match status" value="1"/>
</dbReference>
<dbReference type="CDD" id="cd07262">
    <property type="entry name" value="VOC_like"/>
    <property type="match status" value="1"/>
</dbReference>
<proteinExistence type="predicted"/>
<dbReference type="AlphaFoldDB" id="A0A6A5YS83"/>
<dbReference type="GO" id="GO:0051213">
    <property type="term" value="F:dioxygenase activity"/>
    <property type="evidence" value="ECO:0007669"/>
    <property type="project" value="UniProtKB-KW"/>
</dbReference>
<dbReference type="PROSITE" id="PS51819">
    <property type="entry name" value="VOC"/>
    <property type="match status" value="1"/>
</dbReference>
<protein>
    <submittedName>
        <fullName evidence="2">Glyoxalase/Bleomycin resistance protein/Dihydroxybiphenyl dioxygenase</fullName>
    </submittedName>
</protein>
<dbReference type="OrthoDB" id="10249419at2759"/>
<sequence length="144" mass="15764">MSEGFTHTRDTPPAGKSNSILDHFCINVTPNLYPTVITFYEATLASIGISKHLDYGVAAGFGTSAHDSPFWIAQREDAGEAKLHFAFQAKSHEEVVKWYDAAIKAGGKDNGKPGIREMYHPNYYAAFVVDPAGNNIEIVDHVAH</sequence>
<keyword evidence="2" id="KW-0223">Dioxygenase</keyword>
<dbReference type="SUPFAM" id="SSF54593">
    <property type="entry name" value="Glyoxalase/Bleomycin resistance protein/Dihydroxybiphenyl dioxygenase"/>
    <property type="match status" value="1"/>
</dbReference>
<dbReference type="PANTHER" id="PTHR35006:SF2">
    <property type="entry name" value="GLYOXALASE FAMILY PROTEIN (AFU_ORTHOLOGUE AFUA_5G14830)"/>
    <property type="match status" value="1"/>
</dbReference>
<feature type="domain" description="VOC" evidence="1">
    <location>
        <begin position="20"/>
        <end position="141"/>
    </location>
</feature>
<gene>
    <name evidence="2" type="ORF">BDV96DRAFT_604416</name>
</gene>
<dbReference type="InterPro" id="IPR037523">
    <property type="entry name" value="VOC_core"/>
</dbReference>
<evidence type="ECO:0000259" key="1">
    <source>
        <dbReference type="PROSITE" id="PS51819"/>
    </source>
</evidence>
<organism evidence="2 3">
    <name type="scientific">Lophiotrema nucula</name>
    <dbReference type="NCBI Taxonomy" id="690887"/>
    <lineage>
        <taxon>Eukaryota</taxon>
        <taxon>Fungi</taxon>
        <taxon>Dikarya</taxon>
        <taxon>Ascomycota</taxon>
        <taxon>Pezizomycotina</taxon>
        <taxon>Dothideomycetes</taxon>
        <taxon>Pleosporomycetidae</taxon>
        <taxon>Pleosporales</taxon>
        <taxon>Lophiotremataceae</taxon>
        <taxon>Lophiotrema</taxon>
    </lineage>
</organism>
<dbReference type="Proteomes" id="UP000799770">
    <property type="component" value="Unassembled WGS sequence"/>
</dbReference>